<protein>
    <submittedName>
        <fullName evidence="1">5426_t:CDS:1</fullName>
    </submittedName>
</protein>
<dbReference type="AlphaFoldDB" id="A0A9N9DHV9"/>
<comment type="caution">
    <text evidence="1">The sequence shown here is derived from an EMBL/GenBank/DDBJ whole genome shotgun (WGS) entry which is preliminary data.</text>
</comment>
<name>A0A9N9DHV9_9GLOM</name>
<dbReference type="Proteomes" id="UP000789831">
    <property type="component" value="Unassembled WGS sequence"/>
</dbReference>
<feature type="non-terminal residue" evidence="1">
    <location>
        <position position="1"/>
    </location>
</feature>
<dbReference type="EMBL" id="CAJVPL010003947">
    <property type="protein sequence ID" value="CAG8640977.1"/>
    <property type="molecule type" value="Genomic_DNA"/>
</dbReference>
<evidence type="ECO:0000313" key="1">
    <source>
        <dbReference type="EMBL" id="CAG8640977.1"/>
    </source>
</evidence>
<reference evidence="1" key="1">
    <citation type="submission" date="2021-06" db="EMBL/GenBank/DDBJ databases">
        <authorList>
            <person name="Kallberg Y."/>
            <person name="Tangrot J."/>
            <person name="Rosling A."/>
        </authorList>
    </citation>
    <scope>NUCLEOTIDE SEQUENCE</scope>
    <source>
        <strain evidence="1">MT106</strain>
    </source>
</reference>
<accession>A0A9N9DHV9</accession>
<keyword evidence="2" id="KW-1185">Reference proteome</keyword>
<dbReference type="OrthoDB" id="2387747at2759"/>
<gene>
    <name evidence="1" type="ORF">AGERDE_LOCUS10974</name>
</gene>
<sequence>MIGNGPPLFTGKAEEDLSNWILEFKRFVIASRINIIVGVGGVTGRAKAYNLGISCMIDEAKIWYENEIKNRNWQCNNILDSTDVNDLNAIRALNNDALTGINANQFLGEVLIVRNNTGSDNTITSANIIPVGTWDEDWSIAGGHPAPIETPFPTNYANAGTVEAQKNFFSSVRLRKKYIQKLNPINQYNVCIITKYHDTRDNIIKALVEAEKFSLLQGNFLFPPSGSQ</sequence>
<organism evidence="1 2">
    <name type="scientific">Ambispora gerdemannii</name>
    <dbReference type="NCBI Taxonomy" id="144530"/>
    <lineage>
        <taxon>Eukaryota</taxon>
        <taxon>Fungi</taxon>
        <taxon>Fungi incertae sedis</taxon>
        <taxon>Mucoromycota</taxon>
        <taxon>Glomeromycotina</taxon>
        <taxon>Glomeromycetes</taxon>
        <taxon>Archaeosporales</taxon>
        <taxon>Ambisporaceae</taxon>
        <taxon>Ambispora</taxon>
    </lineage>
</organism>
<proteinExistence type="predicted"/>
<evidence type="ECO:0000313" key="2">
    <source>
        <dbReference type="Proteomes" id="UP000789831"/>
    </source>
</evidence>